<reference evidence="2" key="1">
    <citation type="submission" date="2022-11" db="UniProtKB">
        <authorList>
            <consortium name="WormBaseParasite"/>
        </authorList>
    </citation>
    <scope>IDENTIFICATION</scope>
</reference>
<proteinExistence type="predicted"/>
<evidence type="ECO:0000313" key="1">
    <source>
        <dbReference type="Proteomes" id="UP000887565"/>
    </source>
</evidence>
<organism evidence="1 2">
    <name type="scientific">Romanomermis culicivorax</name>
    <name type="common">Nematode worm</name>
    <dbReference type="NCBI Taxonomy" id="13658"/>
    <lineage>
        <taxon>Eukaryota</taxon>
        <taxon>Metazoa</taxon>
        <taxon>Ecdysozoa</taxon>
        <taxon>Nematoda</taxon>
        <taxon>Enoplea</taxon>
        <taxon>Dorylaimia</taxon>
        <taxon>Mermithida</taxon>
        <taxon>Mermithoidea</taxon>
        <taxon>Mermithidae</taxon>
        <taxon>Romanomermis</taxon>
    </lineage>
</organism>
<accession>A0A915HUX9</accession>
<name>A0A915HUX9_ROMCU</name>
<dbReference type="AlphaFoldDB" id="A0A915HUX9"/>
<dbReference type="WBParaSite" id="nRc.2.0.1.t05351-RA">
    <property type="protein sequence ID" value="nRc.2.0.1.t05351-RA"/>
    <property type="gene ID" value="nRc.2.0.1.g05351"/>
</dbReference>
<sequence length="124" mass="14419">MNRGPKLNPVYMSSCNKLLHHGEMRMCCSEYRLTSCVLQVVQEWNYYKLSNFSGFRDRFIYICKQLFFRKQLNRGIIIIFASERDIHFCVIDDQATVDCYRIPSLLPSAASLLSTVFCQTCPNG</sequence>
<protein>
    <submittedName>
        <fullName evidence="2">Uncharacterized protein</fullName>
    </submittedName>
</protein>
<dbReference type="Proteomes" id="UP000887565">
    <property type="component" value="Unplaced"/>
</dbReference>
<keyword evidence="1" id="KW-1185">Reference proteome</keyword>
<evidence type="ECO:0000313" key="2">
    <source>
        <dbReference type="WBParaSite" id="nRc.2.0.1.t05351-RA"/>
    </source>
</evidence>